<evidence type="ECO:0000313" key="1">
    <source>
        <dbReference type="EMBL" id="GAX47400.1"/>
    </source>
</evidence>
<dbReference type="EMBL" id="BEDT01000002">
    <property type="protein sequence ID" value="GAX47400.1"/>
    <property type="molecule type" value="Genomic_DNA"/>
</dbReference>
<comment type="caution">
    <text evidence="1">The sequence shown here is derived from an EMBL/GenBank/DDBJ whole genome shotgun (WGS) entry which is preliminary data.</text>
</comment>
<sequence length="121" mass="14373">MRGRSWKLFYKYILKIIGELSKVQTKSISFKKLENRIDLTKKTIITYLDTLEGYCKENNIKPFIIDNQKIRLSAKSNFNVLDLYSSMTQHAIKYQIMTRVLLEPQVSSVKLYLFKFILLRN</sequence>
<dbReference type="AlphaFoldDB" id="A0A224X7R8"/>
<protein>
    <recommendedName>
        <fullName evidence="3">Mga helix-turn-helix domain-containing protein</fullName>
    </recommendedName>
</protein>
<proteinExistence type="predicted"/>
<accession>A0A224X7R8</accession>
<organism evidence="1 2">
    <name type="scientific">Pseudolactococcus reticulitermitis</name>
    <dbReference type="NCBI Taxonomy" id="2025039"/>
    <lineage>
        <taxon>Bacteria</taxon>
        <taxon>Bacillati</taxon>
        <taxon>Bacillota</taxon>
        <taxon>Bacilli</taxon>
        <taxon>Lactobacillales</taxon>
        <taxon>Streptococcaceae</taxon>
        <taxon>Pseudolactococcus</taxon>
    </lineage>
</organism>
<reference evidence="2" key="1">
    <citation type="submission" date="2017-08" db="EMBL/GenBank/DDBJ databases">
        <title>Draft genome sequence of Lactococcus sp. strain Rs-Y01, isolated from the gut of the lower termite Reticulitermes speratus.</title>
        <authorList>
            <person name="Ohkuma M."/>
            <person name="Yuki M."/>
        </authorList>
    </citation>
    <scope>NUCLEOTIDE SEQUENCE [LARGE SCALE GENOMIC DNA]</scope>
    <source>
        <strain evidence="2">Rs-Y01</strain>
    </source>
</reference>
<keyword evidence="2" id="KW-1185">Reference proteome</keyword>
<evidence type="ECO:0000313" key="2">
    <source>
        <dbReference type="Proteomes" id="UP000218689"/>
    </source>
</evidence>
<name>A0A224X7R8_9LACT</name>
<gene>
    <name evidence="1" type="ORF">RsY01_1000</name>
</gene>
<dbReference type="Proteomes" id="UP000218689">
    <property type="component" value="Unassembled WGS sequence"/>
</dbReference>
<evidence type="ECO:0008006" key="3">
    <source>
        <dbReference type="Google" id="ProtNLM"/>
    </source>
</evidence>